<dbReference type="EMBL" id="JAEPRD010000008">
    <property type="protein sequence ID" value="KAG2211571.1"/>
    <property type="molecule type" value="Genomic_DNA"/>
</dbReference>
<dbReference type="GO" id="GO:0016705">
    <property type="term" value="F:oxidoreductase activity, acting on paired donors, with incorporation or reduction of molecular oxygen"/>
    <property type="evidence" value="ECO:0007669"/>
    <property type="project" value="InterPro"/>
</dbReference>
<proteinExistence type="inferred from homology"/>
<evidence type="ECO:0000256" key="6">
    <source>
        <dbReference type="RuleBase" id="RU000461"/>
    </source>
</evidence>
<keyword evidence="3 6" id="KW-0560">Oxidoreductase</keyword>
<evidence type="ECO:0000256" key="1">
    <source>
        <dbReference type="ARBA" id="ARBA00010617"/>
    </source>
</evidence>
<dbReference type="GO" id="GO:0004497">
    <property type="term" value="F:monooxygenase activity"/>
    <property type="evidence" value="ECO:0007669"/>
    <property type="project" value="UniProtKB-KW"/>
</dbReference>
<keyword evidence="5 6" id="KW-0349">Heme</keyword>
<evidence type="ECO:0008006" key="9">
    <source>
        <dbReference type="Google" id="ProtNLM"/>
    </source>
</evidence>
<comment type="caution">
    <text evidence="7">The sequence shown here is derived from an EMBL/GenBank/DDBJ whole genome shotgun (WGS) entry which is preliminary data.</text>
</comment>
<feature type="binding site" description="axial binding residue" evidence="5">
    <location>
        <position position="468"/>
    </location>
    <ligand>
        <name>heme</name>
        <dbReference type="ChEBI" id="CHEBI:30413"/>
    </ligand>
    <ligandPart>
        <name>Fe</name>
        <dbReference type="ChEBI" id="CHEBI:18248"/>
    </ligandPart>
</feature>
<evidence type="ECO:0000256" key="2">
    <source>
        <dbReference type="ARBA" id="ARBA00022723"/>
    </source>
</evidence>
<name>A0A8H7RI39_9FUNG</name>
<keyword evidence="6" id="KW-0503">Monooxygenase</keyword>
<dbReference type="Proteomes" id="UP000603453">
    <property type="component" value="Unassembled WGS sequence"/>
</dbReference>
<dbReference type="PRINTS" id="PR00385">
    <property type="entry name" value="P450"/>
</dbReference>
<dbReference type="InterPro" id="IPR002401">
    <property type="entry name" value="Cyt_P450_E_grp-I"/>
</dbReference>
<accession>A0A8H7RI39</accession>
<dbReference type="OrthoDB" id="1470350at2759"/>
<comment type="cofactor">
    <cofactor evidence="5">
        <name>heme</name>
        <dbReference type="ChEBI" id="CHEBI:30413"/>
    </cofactor>
</comment>
<dbReference type="Pfam" id="PF00067">
    <property type="entry name" value="p450"/>
    <property type="match status" value="1"/>
</dbReference>
<organism evidence="7 8">
    <name type="scientific">Mucor saturninus</name>
    <dbReference type="NCBI Taxonomy" id="64648"/>
    <lineage>
        <taxon>Eukaryota</taxon>
        <taxon>Fungi</taxon>
        <taxon>Fungi incertae sedis</taxon>
        <taxon>Mucoromycota</taxon>
        <taxon>Mucoromycotina</taxon>
        <taxon>Mucoromycetes</taxon>
        <taxon>Mucorales</taxon>
        <taxon>Mucorineae</taxon>
        <taxon>Mucoraceae</taxon>
        <taxon>Mucor</taxon>
    </lineage>
</organism>
<dbReference type="PANTHER" id="PTHR24296">
    <property type="entry name" value="CYTOCHROME P450"/>
    <property type="match status" value="1"/>
</dbReference>
<dbReference type="PROSITE" id="PS00086">
    <property type="entry name" value="CYTOCHROME_P450"/>
    <property type="match status" value="1"/>
</dbReference>
<evidence type="ECO:0000256" key="3">
    <source>
        <dbReference type="ARBA" id="ARBA00023002"/>
    </source>
</evidence>
<keyword evidence="2 5" id="KW-0479">Metal-binding</keyword>
<keyword evidence="8" id="KW-1185">Reference proteome</keyword>
<evidence type="ECO:0000313" key="8">
    <source>
        <dbReference type="Proteomes" id="UP000603453"/>
    </source>
</evidence>
<gene>
    <name evidence="7" type="ORF">INT47_008667</name>
</gene>
<dbReference type="InterPro" id="IPR001128">
    <property type="entry name" value="Cyt_P450"/>
</dbReference>
<reference evidence="7" key="1">
    <citation type="submission" date="2020-12" db="EMBL/GenBank/DDBJ databases">
        <title>Metabolic potential, ecology and presence of endohyphal bacteria is reflected in genomic diversity of Mucoromycotina.</title>
        <authorList>
            <person name="Muszewska A."/>
            <person name="Okrasinska A."/>
            <person name="Steczkiewicz K."/>
            <person name="Drgas O."/>
            <person name="Orlowska M."/>
            <person name="Perlinska-Lenart U."/>
            <person name="Aleksandrzak-Piekarczyk T."/>
            <person name="Szatraj K."/>
            <person name="Zielenkiewicz U."/>
            <person name="Pilsyk S."/>
            <person name="Malc E."/>
            <person name="Mieczkowski P."/>
            <person name="Kruszewska J.S."/>
            <person name="Biernat P."/>
            <person name="Pawlowska J."/>
        </authorList>
    </citation>
    <scope>NUCLEOTIDE SEQUENCE</scope>
    <source>
        <strain evidence="7">WA0000017839</strain>
    </source>
</reference>
<dbReference type="SUPFAM" id="SSF48264">
    <property type="entry name" value="Cytochrome P450"/>
    <property type="match status" value="1"/>
</dbReference>
<evidence type="ECO:0000256" key="4">
    <source>
        <dbReference type="ARBA" id="ARBA00023004"/>
    </source>
</evidence>
<keyword evidence="4 5" id="KW-0408">Iron</keyword>
<evidence type="ECO:0000256" key="5">
    <source>
        <dbReference type="PIRSR" id="PIRSR602401-1"/>
    </source>
</evidence>
<dbReference type="Gene3D" id="1.10.630.10">
    <property type="entry name" value="Cytochrome P450"/>
    <property type="match status" value="1"/>
</dbReference>
<dbReference type="GO" id="GO:0005506">
    <property type="term" value="F:iron ion binding"/>
    <property type="evidence" value="ECO:0007669"/>
    <property type="project" value="InterPro"/>
</dbReference>
<dbReference type="GO" id="GO:0020037">
    <property type="term" value="F:heme binding"/>
    <property type="evidence" value="ECO:0007669"/>
    <property type="project" value="InterPro"/>
</dbReference>
<dbReference type="InterPro" id="IPR017972">
    <property type="entry name" value="Cyt_P450_CS"/>
</dbReference>
<dbReference type="InterPro" id="IPR036396">
    <property type="entry name" value="Cyt_P450_sf"/>
</dbReference>
<dbReference type="PRINTS" id="PR00463">
    <property type="entry name" value="EP450I"/>
</dbReference>
<evidence type="ECO:0000313" key="7">
    <source>
        <dbReference type="EMBL" id="KAG2211571.1"/>
    </source>
</evidence>
<sequence>MSYLETKTGVFSIAAATVASAIAFLAYKYPDCGAFDTPHESIPYRKGVPILGNLPRIAANVDRYHEYVVEVYEELNSLTFRSTQILIPNIINTCDPRNIEHILKTNFENYEKGEHFSAMLHDLLGEGIFNSDGEAWRVQRKVASRIFHVKNFRDRFTSVFLDEINIASKHIFDQAADSNTVIDFQDIMYRFTIDSFAQLYYYILRLGFSVQLNSLLGKADFAQSFDAIQMHAFRRFLVPFVDTIEGIKHYTNYWGKTKSIKQHLENINTFANNIIQERKNNTRSHEDPNADLLDRFLHSKKLNGSSYSDQDLRDAILNFMVAGRDTTAVSLSWTFYNVMMHPRVEEKILKEVRQYISDDIESDPVGLYEVVQKMTYTHAVFYEVLRLYPSVPGNQKGALADDIWPDGTHVKKGDQVSWQSFAEGRMTSIWGEDAKEFKPERWIDPADGSLIRVSPFKWSAFNAGPRVCLGQNLAILEAVIAISILIKRYKFTRAPGHQVVILNLLTIAMKDGMKVTVEKRDTILK</sequence>
<dbReference type="AlphaFoldDB" id="A0A8H7RI39"/>
<protein>
    <recommendedName>
        <fullName evidence="9">Cytochrome P450</fullName>
    </recommendedName>
</protein>
<dbReference type="GO" id="GO:0006629">
    <property type="term" value="P:lipid metabolic process"/>
    <property type="evidence" value="ECO:0007669"/>
    <property type="project" value="UniProtKB-ARBA"/>
</dbReference>
<comment type="similarity">
    <text evidence="1 6">Belongs to the cytochrome P450 family.</text>
</comment>
<dbReference type="CDD" id="cd11064">
    <property type="entry name" value="CYP86A"/>
    <property type="match status" value="1"/>
</dbReference>